<dbReference type="InterPro" id="IPR000524">
    <property type="entry name" value="Tscrpt_reg_HTH_GntR"/>
</dbReference>
<dbReference type="PROSITE" id="PS50949">
    <property type="entry name" value="HTH_GNTR"/>
    <property type="match status" value="1"/>
</dbReference>
<keyword evidence="3" id="KW-0804">Transcription</keyword>
<evidence type="ECO:0000256" key="2">
    <source>
        <dbReference type="ARBA" id="ARBA00023125"/>
    </source>
</evidence>
<dbReference type="OrthoDB" id="9801546at2"/>
<dbReference type="SMART" id="SM00345">
    <property type="entry name" value="HTH_GNTR"/>
    <property type="match status" value="1"/>
</dbReference>
<evidence type="ECO:0000259" key="4">
    <source>
        <dbReference type="PROSITE" id="PS50949"/>
    </source>
</evidence>
<dbReference type="PANTHER" id="PTHR38445:SF12">
    <property type="entry name" value="GNTR-FAMILY TRANSCRIPTIONAL REGULATOR"/>
    <property type="match status" value="1"/>
</dbReference>
<keyword evidence="2" id="KW-0238">DNA-binding</keyword>
<dbReference type="EMBL" id="FOXW01000001">
    <property type="protein sequence ID" value="SFP97943.1"/>
    <property type="molecule type" value="Genomic_DNA"/>
</dbReference>
<dbReference type="Gene3D" id="1.10.10.10">
    <property type="entry name" value="Winged helix-like DNA-binding domain superfamily/Winged helix DNA-binding domain"/>
    <property type="match status" value="1"/>
</dbReference>
<reference evidence="5 6" key="1">
    <citation type="submission" date="2016-10" db="EMBL/GenBank/DDBJ databases">
        <authorList>
            <person name="de Groot N.N."/>
        </authorList>
    </citation>
    <scope>NUCLEOTIDE SEQUENCE [LARGE SCALE GENOMIC DNA]</scope>
    <source>
        <strain evidence="5 6">DSM 20581</strain>
    </source>
</reference>
<evidence type="ECO:0000313" key="6">
    <source>
        <dbReference type="Proteomes" id="UP000199136"/>
    </source>
</evidence>
<dbReference type="AlphaFoldDB" id="A0A1I5URN8"/>
<evidence type="ECO:0000256" key="1">
    <source>
        <dbReference type="ARBA" id="ARBA00023015"/>
    </source>
</evidence>
<name>A0A1I5URN8_9LACT</name>
<keyword evidence="1" id="KW-0805">Transcription regulation</keyword>
<dbReference type="InterPro" id="IPR036388">
    <property type="entry name" value="WH-like_DNA-bd_sf"/>
</dbReference>
<dbReference type="SUPFAM" id="SSF46785">
    <property type="entry name" value="Winged helix' DNA-binding domain"/>
    <property type="match status" value="1"/>
</dbReference>
<dbReference type="PANTHER" id="PTHR38445">
    <property type="entry name" value="HTH-TYPE TRANSCRIPTIONAL REPRESSOR YTRA"/>
    <property type="match status" value="1"/>
</dbReference>
<evidence type="ECO:0000256" key="3">
    <source>
        <dbReference type="ARBA" id="ARBA00023163"/>
    </source>
</evidence>
<dbReference type="GO" id="GO:0003677">
    <property type="term" value="F:DNA binding"/>
    <property type="evidence" value="ECO:0007669"/>
    <property type="project" value="UniProtKB-KW"/>
</dbReference>
<protein>
    <submittedName>
        <fullName evidence="5">Transcriptional regulator, GntR family</fullName>
    </submittedName>
</protein>
<organism evidence="5 6">
    <name type="scientific">Desemzia incerta</name>
    <dbReference type="NCBI Taxonomy" id="82801"/>
    <lineage>
        <taxon>Bacteria</taxon>
        <taxon>Bacillati</taxon>
        <taxon>Bacillota</taxon>
        <taxon>Bacilli</taxon>
        <taxon>Lactobacillales</taxon>
        <taxon>Carnobacteriaceae</taxon>
        <taxon>Desemzia</taxon>
    </lineage>
</organism>
<dbReference type="RefSeq" id="WP_092479203.1">
    <property type="nucleotide sequence ID" value="NZ_FOXW01000001.1"/>
</dbReference>
<dbReference type="Pfam" id="PF00392">
    <property type="entry name" value="GntR"/>
    <property type="match status" value="1"/>
</dbReference>
<dbReference type="CDD" id="cd07377">
    <property type="entry name" value="WHTH_GntR"/>
    <property type="match status" value="1"/>
</dbReference>
<dbReference type="InterPro" id="IPR036390">
    <property type="entry name" value="WH_DNA-bd_sf"/>
</dbReference>
<sequence length="128" mass="14743">MIIEINPHDETPIYTQLMYQIKKNIILDRQSVEDGLPSVRSLASDLGINMHTVNKAYNLLVDEGMLIKSKRGYFIQDRATMKPHDNVKQAMLEKLSQVQIDAEIYGVSEQLIEEWLTDIKKQLKGEVK</sequence>
<feature type="domain" description="HTH gntR-type" evidence="4">
    <location>
        <begin position="11"/>
        <end position="78"/>
    </location>
</feature>
<dbReference type="GO" id="GO:0003700">
    <property type="term" value="F:DNA-binding transcription factor activity"/>
    <property type="evidence" value="ECO:0007669"/>
    <property type="project" value="InterPro"/>
</dbReference>
<gene>
    <name evidence="5" type="ORF">SAMN04488506_0154</name>
</gene>
<dbReference type="Proteomes" id="UP000199136">
    <property type="component" value="Unassembled WGS sequence"/>
</dbReference>
<evidence type="ECO:0000313" key="5">
    <source>
        <dbReference type="EMBL" id="SFP97943.1"/>
    </source>
</evidence>
<keyword evidence="6" id="KW-1185">Reference proteome</keyword>
<accession>A0A1I5URN8</accession>
<dbReference type="STRING" id="82801.SAMN04488506_0154"/>
<proteinExistence type="predicted"/>